<organism evidence="11 12">
    <name type="scientific">Candidatus Roizmanbacteria bacterium RIFOXYD1_FULL_38_12</name>
    <dbReference type="NCBI Taxonomy" id="1802093"/>
    <lineage>
        <taxon>Bacteria</taxon>
        <taxon>Candidatus Roizmaniibacteriota</taxon>
    </lineage>
</organism>
<dbReference type="Pfam" id="PF00763">
    <property type="entry name" value="THF_DHG_CYH"/>
    <property type="match status" value="1"/>
</dbReference>
<dbReference type="SUPFAM" id="SSF51735">
    <property type="entry name" value="NAD(P)-binding Rossmann-fold domains"/>
    <property type="match status" value="1"/>
</dbReference>
<evidence type="ECO:0000256" key="2">
    <source>
        <dbReference type="ARBA" id="ARBA00022563"/>
    </source>
</evidence>
<sequence length="288" mass="32398">MIIPCKQIAEELEKVLKKEVSILKKKKKTIKLVIFLVGSSPEQLSFVKIKQRIAQRIGVKFEFINIKTTPPFEKFVRLIKETSHDPSTTGIIIQQPLPAQLSTDSIYDFIEIKKEIEGHRRKTEFFSPLGLAVLTLFKYLYVHPKADKKLFVDMKTDIGSLKKALKHKKIVIIGRGITGGRPIGKTLTDAKINFVSTNSQTIKPEEYYREADVILTAAGKKVITPDIIKQGAILINVGVRKEKGLLRGDYDEKEVKDVASFYTATPGGIGPLDVLYLYKNLIDAAKMK</sequence>
<dbReference type="AlphaFoldDB" id="A0A1F7L0R3"/>
<keyword evidence="7" id="KW-0028">Amino-acid biosynthesis</keyword>
<dbReference type="InterPro" id="IPR020630">
    <property type="entry name" value="THF_DH/CycHdrlase_cat_dom"/>
</dbReference>
<feature type="domain" description="Tetrahydrofolate dehydrogenase/cyclohydrolase catalytic" evidence="9">
    <location>
        <begin position="4"/>
        <end position="117"/>
    </location>
</feature>
<dbReference type="InterPro" id="IPR000672">
    <property type="entry name" value="THF_DH/CycHdrlase"/>
</dbReference>
<keyword evidence="2" id="KW-0554">One-carbon metabolism</keyword>
<comment type="pathway">
    <text evidence="1">One-carbon metabolism; tetrahydrofolate interconversion.</text>
</comment>
<gene>
    <name evidence="11" type="ORF">A3K52_02920</name>
</gene>
<proteinExistence type="predicted"/>
<dbReference type="InterPro" id="IPR020631">
    <property type="entry name" value="THF_DH/CycHdrlase_NAD-bd_dom"/>
</dbReference>
<keyword evidence="6" id="KW-0560">Oxidoreductase</keyword>
<accession>A0A1F7L0R3</accession>
<dbReference type="PANTHER" id="PTHR48099">
    <property type="entry name" value="C-1-TETRAHYDROFOLATE SYNTHASE, CYTOPLASMIC-RELATED"/>
    <property type="match status" value="1"/>
</dbReference>
<feature type="domain" description="Tetrahydrofolate dehydrogenase/cyclohydrolase NAD(P)-binding" evidence="10">
    <location>
        <begin position="162"/>
        <end position="287"/>
    </location>
</feature>
<dbReference type="Proteomes" id="UP000177050">
    <property type="component" value="Unassembled WGS sequence"/>
</dbReference>
<keyword evidence="8" id="KW-0511">Multifunctional enzyme</keyword>
<keyword evidence="5" id="KW-0521">NADP</keyword>
<evidence type="ECO:0000256" key="8">
    <source>
        <dbReference type="ARBA" id="ARBA00023268"/>
    </source>
</evidence>
<dbReference type="PANTHER" id="PTHR48099:SF5">
    <property type="entry name" value="C-1-TETRAHYDROFOLATE SYNTHASE, CYTOPLASMIC"/>
    <property type="match status" value="1"/>
</dbReference>
<evidence type="ECO:0000313" key="12">
    <source>
        <dbReference type="Proteomes" id="UP000177050"/>
    </source>
</evidence>
<evidence type="ECO:0000256" key="5">
    <source>
        <dbReference type="ARBA" id="ARBA00022857"/>
    </source>
</evidence>
<dbReference type="InterPro" id="IPR036291">
    <property type="entry name" value="NAD(P)-bd_dom_sf"/>
</dbReference>
<evidence type="ECO:0000256" key="4">
    <source>
        <dbReference type="ARBA" id="ARBA00022801"/>
    </source>
</evidence>
<keyword evidence="7" id="KW-0486">Methionine biosynthesis</keyword>
<dbReference type="GO" id="GO:0009086">
    <property type="term" value="P:methionine biosynthetic process"/>
    <property type="evidence" value="ECO:0007669"/>
    <property type="project" value="UniProtKB-KW"/>
</dbReference>
<dbReference type="EMBL" id="MGBR01000001">
    <property type="protein sequence ID" value="OGK73712.1"/>
    <property type="molecule type" value="Genomic_DNA"/>
</dbReference>
<evidence type="ECO:0000259" key="10">
    <source>
        <dbReference type="Pfam" id="PF02882"/>
    </source>
</evidence>
<dbReference type="Gene3D" id="3.40.50.10860">
    <property type="entry name" value="Leucine Dehydrogenase, chain A, domain 1"/>
    <property type="match status" value="1"/>
</dbReference>
<name>A0A1F7L0R3_9BACT</name>
<dbReference type="PRINTS" id="PR00085">
    <property type="entry name" value="THFDHDRGNASE"/>
</dbReference>
<keyword evidence="4" id="KW-0378">Hydrolase</keyword>
<dbReference type="GO" id="GO:0004488">
    <property type="term" value="F:methylenetetrahydrofolate dehydrogenase (NADP+) activity"/>
    <property type="evidence" value="ECO:0007669"/>
    <property type="project" value="InterPro"/>
</dbReference>
<dbReference type="GO" id="GO:0005829">
    <property type="term" value="C:cytosol"/>
    <property type="evidence" value="ECO:0007669"/>
    <property type="project" value="TreeGrafter"/>
</dbReference>
<dbReference type="GO" id="GO:0035999">
    <property type="term" value="P:tetrahydrofolate interconversion"/>
    <property type="evidence" value="ECO:0007669"/>
    <property type="project" value="TreeGrafter"/>
</dbReference>
<keyword evidence="3" id="KW-0658">Purine biosynthesis</keyword>
<evidence type="ECO:0000256" key="1">
    <source>
        <dbReference type="ARBA" id="ARBA00004777"/>
    </source>
</evidence>
<evidence type="ECO:0008006" key="13">
    <source>
        <dbReference type="Google" id="ProtNLM"/>
    </source>
</evidence>
<evidence type="ECO:0000256" key="7">
    <source>
        <dbReference type="ARBA" id="ARBA00023167"/>
    </source>
</evidence>
<dbReference type="GO" id="GO:0004477">
    <property type="term" value="F:methenyltetrahydrofolate cyclohydrolase activity"/>
    <property type="evidence" value="ECO:0007669"/>
    <property type="project" value="TreeGrafter"/>
</dbReference>
<dbReference type="GO" id="GO:0006164">
    <property type="term" value="P:purine nucleotide biosynthetic process"/>
    <property type="evidence" value="ECO:0007669"/>
    <property type="project" value="UniProtKB-KW"/>
</dbReference>
<dbReference type="Pfam" id="PF02882">
    <property type="entry name" value="THF_DHG_CYH_C"/>
    <property type="match status" value="1"/>
</dbReference>
<evidence type="ECO:0000256" key="3">
    <source>
        <dbReference type="ARBA" id="ARBA00022755"/>
    </source>
</evidence>
<dbReference type="Gene3D" id="3.40.50.720">
    <property type="entry name" value="NAD(P)-binding Rossmann-like Domain"/>
    <property type="match status" value="1"/>
</dbReference>
<comment type="caution">
    <text evidence="11">The sequence shown here is derived from an EMBL/GenBank/DDBJ whole genome shotgun (WGS) entry which is preliminary data.</text>
</comment>
<evidence type="ECO:0000256" key="6">
    <source>
        <dbReference type="ARBA" id="ARBA00023002"/>
    </source>
</evidence>
<evidence type="ECO:0000313" key="11">
    <source>
        <dbReference type="EMBL" id="OGK73712.1"/>
    </source>
</evidence>
<protein>
    <recommendedName>
        <fullName evidence="13">Methenyltetrahydrofolate cyclohydrolase</fullName>
    </recommendedName>
</protein>
<reference evidence="11 12" key="1">
    <citation type="journal article" date="2016" name="Nat. Commun.">
        <title>Thousands of microbial genomes shed light on interconnected biogeochemical processes in an aquifer system.</title>
        <authorList>
            <person name="Anantharaman K."/>
            <person name="Brown C.T."/>
            <person name="Hug L.A."/>
            <person name="Sharon I."/>
            <person name="Castelle C.J."/>
            <person name="Probst A.J."/>
            <person name="Thomas B.C."/>
            <person name="Singh A."/>
            <person name="Wilkins M.J."/>
            <person name="Karaoz U."/>
            <person name="Brodie E.L."/>
            <person name="Williams K.H."/>
            <person name="Hubbard S.S."/>
            <person name="Banfield J.F."/>
        </authorList>
    </citation>
    <scope>NUCLEOTIDE SEQUENCE [LARGE SCALE GENOMIC DNA]</scope>
</reference>
<evidence type="ECO:0000259" key="9">
    <source>
        <dbReference type="Pfam" id="PF00763"/>
    </source>
</evidence>
<dbReference type="InterPro" id="IPR046346">
    <property type="entry name" value="Aminoacid_DH-like_N_sf"/>
</dbReference>
<dbReference type="SUPFAM" id="SSF53223">
    <property type="entry name" value="Aminoacid dehydrogenase-like, N-terminal domain"/>
    <property type="match status" value="1"/>
</dbReference>